<keyword evidence="2" id="KW-0732">Signal</keyword>
<dbReference type="Gene3D" id="3.40.50.2300">
    <property type="match status" value="2"/>
</dbReference>
<dbReference type="InterPro" id="IPR028081">
    <property type="entry name" value="Leu-bd"/>
</dbReference>
<evidence type="ECO:0000256" key="2">
    <source>
        <dbReference type="ARBA" id="ARBA00022729"/>
    </source>
</evidence>
<comment type="similarity">
    <text evidence="1">Belongs to the leucine-binding protein family.</text>
</comment>
<evidence type="ECO:0000313" key="5">
    <source>
        <dbReference type="Proteomes" id="UP000031523"/>
    </source>
</evidence>
<keyword evidence="4" id="KW-0449">Lipoprotein</keyword>
<dbReference type="KEGG" id="sals:SLNWT_4306"/>
<protein>
    <submittedName>
        <fullName evidence="4">Lipoprotein</fullName>
    </submittedName>
</protein>
<dbReference type="EMBL" id="CP010519">
    <property type="protein sequence ID" value="AJE84682.1"/>
    <property type="molecule type" value="Genomic_DNA"/>
</dbReference>
<accession>A0A0B5F2W6</accession>
<feature type="domain" description="Leucine-binding protein" evidence="3">
    <location>
        <begin position="72"/>
        <end position="374"/>
    </location>
</feature>
<dbReference type="AlphaFoldDB" id="A0A0B5F2W6"/>
<organism evidence="4 5">
    <name type="scientific">Streptomyces albus (strain ATCC 21838 / DSM 41398 / FERM P-419 / JCM 4703 / NBRC 107858)</name>
    <dbReference type="NCBI Taxonomy" id="1081613"/>
    <lineage>
        <taxon>Bacteria</taxon>
        <taxon>Bacillati</taxon>
        <taxon>Actinomycetota</taxon>
        <taxon>Actinomycetes</taxon>
        <taxon>Kitasatosporales</taxon>
        <taxon>Streptomycetaceae</taxon>
        <taxon>Streptomyces</taxon>
    </lineage>
</organism>
<keyword evidence="5" id="KW-1185">Reference proteome</keyword>
<evidence type="ECO:0000313" key="4">
    <source>
        <dbReference type="EMBL" id="AJE84682.1"/>
    </source>
</evidence>
<reference evidence="4 5" key="1">
    <citation type="submission" date="2015-01" db="EMBL/GenBank/DDBJ databases">
        <title>Enhanced salinomycin production by adjusting the supply of polyketide extender units in Streptomyce albus DSM 41398.</title>
        <authorList>
            <person name="Lu C."/>
        </authorList>
    </citation>
    <scope>NUCLEOTIDE SEQUENCE [LARGE SCALE GENOMIC DNA]</scope>
    <source>
        <strain evidence="5">ATCC 21838 / DSM 41398 / FERM P-419 / JCM 4703 / NBRC 107858</strain>
    </source>
</reference>
<dbReference type="SUPFAM" id="SSF53822">
    <property type="entry name" value="Periplasmic binding protein-like I"/>
    <property type="match status" value="1"/>
</dbReference>
<name>A0A0B5F2W6_STRA4</name>
<dbReference type="InterPro" id="IPR028082">
    <property type="entry name" value="Peripla_BP_I"/>
</dbReference>
<evidence type="ECO:0000259" key="3">
    <source>
        <dbReference type="Pfam" id="PF13458"/>
    </source>
</evidence>
<sequence length="439" mass="46598">MTERPRTRILPALFPAASAPAVRPAGAKRGCRRAAAAAVCAALLLSGCGVLGDSADEAPLTVMTWAPENTRATNKPGMTAMARAYARWINAQGGLGHRELRVLTCNDHNDAVGAAACARRAVREDVVAVVGSYSQHGRSFLGPLEAAGIPYIGGYGVTEDEFTSPLSYPVNGGQPAVLAGVGQELAERCGRVALVRPDTVAGDNLPVLLNAGLAKAGLRVRDVRAAEDDTSYSEVARQALEYATGDPGEQGCVTAALGERTDTFFDSFRRTEDGYPAVRVASVLGSVDQSVIDRTGGATGPYEGAYVTGWYPVASDPRWQELRAVIDRQAFGDNRVDAADAGVQTTWIAYTVLRRAVESLGGGEVSARTLRRTFDDGLQVGTGGLTPKLSWRFEDMIAVRDFPRLVNADVTFQVVRDGRLVAERRGAVDMSRTLESAPD</sequence>
<gene>
    <name evidence="4" type="ORF">SLNWT_4306</name>
</gene>
<dbReference type="Proteomes" id="UP000031523">
    <property type="component" value="Chromosome"/>
</dbReference>
<proteinExistence type="inferred from homology"/>
<evidence type="ECO:0000256" key="1">
    <source>
        <dbReference type="ARBA" id="ARBA00010062"/>
    </source>
</evidence>
<dbReference type="Pfam" id="PF13458">
    <property type="entry name" value="Peripla_BP_6"/>
    <property type="match status" value="1"/>
</dbReference>